<sequence length="69" mass="7717">MSAFINSPTKILQEEGYGKECDFALEPSFTRLVEEAKNAGWDELQIALSLISHCESLIYGHKSVVKSQQ</sequence>
<organism evidence="1 2">
    <name type="scientific">Ochrobactrum chromiisoli</name>
    <dbReference type="NCBI Taxonomy" id="2993941"/>
    <lineage>
        <taxon>Bacteria</taxon>
        <taxon>Pseudomonadati</taxon>
        <taxon>Pseudomonadota</taxon>
        <taxon>Alphaproteobacteria</taxon>
        <taxon>Hyphomicrobiales</taxon>
        <taxon>Brucellaceae</taxon>
        <taxon>Brucella/Ochrobactrum group</taxon>
        <taxon>Ochrobactrum</taxon>
    </lineage>
</organism>
<evidence type="ECO:0000313" key="2">
    <source>
        <dbReference type="Proteomes" id="UP001301216"/>
    </source>
</evidence>
<name>A0ABT3QPB2_9HYPH</name>
<accession>A0ABT3QPB2</accession>
<comment type="caution">
    <text evidence="1">The sequence shown here is derived from an EMBL/GenBank/DDBJ whole genome shotgun (WGS) entry which is preliminary data.</text>
</comment>
<dbReference type="EMBL" id="JAPHAV010000004">
    <property type="protein sequence ID" value="MCX2697400.1"/>
    <property type="molecule type" value="Genomic_DNA"/>
</dbReference>
<reference evidence="1 2" key="1">
    <citation type="submission" date="2022-11" db="EMBL/GenBank/DDBJ databases">
        <title>Brucella sp. YY2X, whole genome shotgun sequencing project.</title>
        <authorList>
            <person name="Yang Y."/>
        </authorList>
    </citation>
    <scope>NUCLEOTIDE SEQUENCE [LARGE SCALE GENOMIC DNA]</scope>
    <source>
        <strain evidence="1 2">YY2X</strain>
    </source>
</reference>
<keyword evidence="2" id="KW-1185">Reference proteome</keyword>
<evidence type="ECO:0000313" key="1">
    <source>
        <dbReference type="EMBL" id="MCX2697400.1"/>
    </source>
</evidence>
<gene>
    <name evidence="1" type="ORF">OPR82_11525</name>
</gene>
<proteinExistence type="predicted"/>
<protein>
    <submittedName>
        <fullName evidence="1">Uncharacterized protein</fullName>
    </submittedName>
</protein>
<dbReference type="RefSeq" id="WP_265984912.1">
    <property type="nucleotide sequence ID" value="NZ_JAPHAV010000004.1"/>
</dbReference>
<dbReference type="Proteomes" id="UP001301216">
    <property type="component" value="Unassembled WGS sequence"/>
</dbReference>